<dbReference type="SMART" id="SM00248">
    <property type="entry name" value="ANK"/>
    <property type="match status" value="1"/>
</dbReference>
<evidence type="ECO:0000259" key="3">
    <source>
        <dbReference type="Pfam" id="PF22939"/>
    </source>
</evidence>
<evidence type="ECO:0000259" key="4">
    <source>
        <dbReference type="Pfam" id="PF24883"/>
    </source>
</evidence>
<gene>
    <name evidence="5" type="ORF">K505DRAFT_363529</name>
</gene>
<evidence type="ECO:0000313" key="5">
    <source>
        <dbReference type="EMBL" id="KAF2791757.1"/>
    </source>
</evidence>
<dbReference type="Pfam" id="PF22939">
    <property type="entry name" value="WHD_GPIID"/>
    <property type="match status" value="1"/>
</dbReference>
<evidence type="ECO:0000256" key="1">
    <source>
        <dbReference type="ARBA" id="ARBA00022737"/>
    </source>
</evidence>
<organism evidence="5 6">
    <name type="scientific">Melanomma pulvis-pyrius CBS 109.77</name>
    <dbReference type="NCBI Taxonomy" id="1314802"/>
    <lineage>
        <taxon>Eukaryota</taxon>
        <taxon>Fungi</taxon>
        <taxon>Dikarya</taxon>
        <taxon>Ascomycota</taxon>
        <taxon>Pezizomycotina</taxon>
        <taxon>Dothideomycetes</taxon>
        <taxon>Pleosporomycetidae</taxon>
        <taxon>Pleosporales</taxon>
        <taxon>Melanommataceae</taxon>
        <taxon>Melanomma</taxon>
    </lineage>
</organism>
<evidence type="ECO:0000256" key="2">
    <source>
        <dbReference type="PROSITE-ProRule" id="PRU00023"/>
    </source>
</evidence>
<dbReference type="AlphaFoldDB" id="A0A6A6X765"/>
<dbReference type="InterPro" id="IPR056884">
    <property type="entry name" value="NPHP3-like_N"/>
</dbReference>
<dbReference type="PROSITE" id="PS50297">
    <property type="entry name" value="ANK_REP_REGION"/>
    <property type="match status" value="1"/>
</dbReference>
<feature type="domain" description="Nephrocystin 3-like N-terminal" evidence="4">
    <location>
        <begin position="198"/>
        <end position="362"/>
    </location>
</feature>
<dbReference type="SUPFAM" id="SSF48403">
    <property type="entry name" value="Ankyrin repeat"/>
    <property type="match status" value="1"/>
</dbReference>
<dbReference type="PANTHER" id="PTHR10039">
    <property type="entry name" value="AMELOGENIN"/>
    <property type="match status" value="1"/>
</dbReference>
<keyword evidence="2" id="KW-0040">ANK repeat</keyword>
<dbReference type="EMBL" id="MU002003">
    <property type="protein sequence ID" value="KAF2791757.1"/>
    <property type="molecule type" value="Genomic_DNA"/>
</dbReference>
<feature type="repeat" description="ANK" evidence="2">
    <location>
        <begin position="690"/>
        <end position="711"/>
    </location>
</feature>
<dbReference type="InterPro" id="IPR027417">
    <property type="entry name" value="P-loop_NTPase"/>
</dbReference>
<feature type="domain" description="GPI inositol-deacylase winged helix" evidence="3">
    <location>
        <begin position="474"/>
        <end position="549"/>
    </location>
</feature>
<dbReference type="PROSITE" id="PS50088">
    <property type="entry name" value="ANK_REPEAT"/>
    <property type="match status" value="1"/>
</dbReference>
<keyword evidence="6" id="KW-1185">Reference proteome</keyword>
<dbReference type="Pfam" id="PF24883">
    <property type="entry name" value="NPHP3_N"/>
    <property type="match status" value="1"/>
</dbReference>
<dbReference type="PANTHER" id="PTHR10039:SF15">
    <property type="entry name" value="NACHT DOMAIN-CONTAINING PROTEIN"/>
    <property type="match status" value="1"/>
</dbReference>
<dbReference type="InterPro" id="IPR054471">
    <property type="entry name" value="GPIID_WHD"/>
</dbReference>
<dbReference type="Proteomes" id="UP000799757">
    <property type="component" value="Unassembled WGS sequence"/>
</dbReference>
<protein>
    <submittedName>
        <fullName evidence="5">Ankyrin</fullName>
    </submittedName>
</protein>
<evidence type="ECO:0000313" key="6">
    <source>
        <dbReference type="Proteomes" id="UP000799757"/>
    </source>
</evidence>
<dbReference type="Gene3D" id="3.40.50.300">
    <property type="entry name" value="P-loop containing nucleotide triphosphate hydrolases"/>
    <property type="match status" value="1"/>
</dbReference>
<dbReference type="SUPFAM" id="SSF52540">
    <property type="entry name" value="P-loop containing nucleoside triphosphate hydrolases"/>
    <property type="match status" value="1"/>
</dbReference>
<keyword evidence="1" id="KW-0677">Repeat</keyword>
<proteinExistence type="predicted"/>
<dbReference type="Gene3D" id="1.25.40.20">
    <property type="entry name" value="Ankyrin repeat-containing domain"/>
    <property type="match status" value="1"/>
</dbReference>
<reference evidence="5" key="1">
    <citation type="journal article" date="2020" name="Stud. Mycol.">
        <title>101 Dothideomycetes genomes: a test case for predicting lifestyles and emergence of pathogens.</title>
        <authorList>
            <person name="Haridas S."/>
            <person name="Albert R."/>
            <person name="Binder M."/>
            <person name="Bloem J."/>
            <person name="Labutti K."/>
            <person name="Salamov A."/>
            <person name="Andreopoulos B."/>
            <person name="Baker S."/>
            <person name="Barry K."/>
            <person name="Bills G."/>
            <person name="Bluhm B."/>
            <person name="Cannon C."/>
            <person name="Castanera R."/>
            <person name="Culley D."/>
            <person name="Daum C."/>
            <person name="Ezra D."/>
            <person name="Gonzalez J."/>
            <person name="Henrissat B."/>
            <person name="Kuo A."/>
            <person name="Liang C."/>
            <person name="Lipzen A."/>
            <person name="Lutzoni F."/>
            <person name="Magnuson J."/>
            <person name="Mondo S."/>
            <person name="Nolan M."/>
            <person name="Ohm R."/>
            <person name="Pangilinan J."/>
            <person name="Park H.-J."/>
            <person name="Ramirez L."/>
            <person name="Alfaro M."/>
            <person name="Sun H."/>
            <person name="Tritt A."/>
            <person name="Yoshinaga Y."/>
            <person name="Zwiers L.-H."/>
            <person name="Turgeon B."/>
            <person name="Goodwin S."/>
            <person name="Spatafora J."/>
            <person name="Crous P."/>
            <person name="Grigoriev I."/>
        </authorList>
    </citation>
    <scope>NUCLEOTIDE SEQUENCE</scope>
    <source>
        <strain evidence="5">CBS 109.77</strain>
    </source>
</reference>
<dbReference type="InterPro" id="IPR036770">
    <property type="entry name" value="Ankyrin_rpt-contain_sf"/>
</dbReference>
<sequence length="744" mass="83359">MDPLSVTASIIAILQLTVKVGESLSDAKDASTDRSQFTTDISNLSKLLVDLLSRVDESSDDPWHANTRQLGGKDGLIYQYRVALEQLKDKISAGHGIKKMTKTLLWKYIKDDAEHILSRIERLKSLVQIALEMDHFTLSQAIDSRVSSLQDDNKIMKVGVDAIQQDQDRQRHRLIMDWLSSNDFPAQHSDFIARRQADTGLWFLGSPEFTEWVSGSSKTLFCPGIPGAGKTMMAAIAVDHLHNAVQTPDVGIAYLYCNYKRQAEQTTANMLAAILKQLVQDRPSIAQPLSNLYDLHQVRRTRLSLMETLTALQSVLANYSKVYVVIDALDECPERDGTRSQLLRHCRNLQGQTDLRLMATSRHISDIVEEFKDMPQVEVRASNADVKRYVVGRIDELPKFVRRDGDLQELIQNKIVEMVDGMFLLARLHVDSLVDKRTKTKVISALNNLSKGSGALDDAYSEAIVRIDGQLQDDRILAKKVLSWISYAQRPLTTGELCQALAVESGDEELDLDNILDVEAILSVCAGLVTVDEESQVIGLVHYTTQDYLEGVREKWNPDAQYDIASTCLTYLCFKPFRTGSCPSDAEFESRLNEHKFLDYSARYWQQHVATVQEETSGLAMSLLQESNLVVCVVQTRLTKYGSARYSQLFSKQMTGLHLAASFGLLHLSKELLSWAEKERVILADSKNSRGETPLMLAAKNGHKDIVELLLGTDGVGVDAKSEVGWTPLMLAAFWGHKDTDLHR</sequence>
<name>A0A6A6X765_9PLEO</name>
<accession>A0A6A6X765</accession>
<dbReference type="InterPro" id="IPR002110">
    <property type="entry name" value="Ankyrin_rpt"/>
</dbReference>
<dbReference type="OrthoDB" id="195446at2759"/>
<dbReference type="Pfam" id="PF12796">
    <property type="entry name" value="Ank_2"/>
    <property type="match status" value="1"/>
</dbReference>